<dbReference type="HOGENOM" id="CLU_1143051_0_0_1"/>
<gene>
    <name evidence="2" type="ORF">GLOINDRAFT_2611</name>
</gene>
<dbReference type="PANTHER" id="PTHR46564">
    <property type="entry name" value="TRANSPOSASE"/>
    <property type="match status" value="1"/>
</dbReference>
<dbReference type="InterPro" id="IPR036397">
    <property type="entry name" value="RNaseH_sf"/>
</dbReference>
<dbReference type="AlphaFoldDB" id="U9U6V7"/>
<accession>U9U6V7</accession>
<reference evidence="2" key="1">
    <citation type="submission" date="2013-07" db="EMBL/GenBank/DDBJ databases">
        <title>The genome of an arbuscular mycorrhizal fungus provides insights into the evolution of the oldest plant symbiosis.</title>
        <authorList>
            <consortium name="DOE Joint Genome Institute"/>
            <person name="Tisserant E."/>
            <person name="Malbreil M."/>
            <person name="Kuo A."/>
            <person name="Kohler A."/>
            <person name="Symeonidi A."/>
            <person name="Balestrini R."/>
            <person name="Charron P."/>
            <person name="Duensing N."/>
            <person name="Frei-dit-Frey N."/>
            <person name="Gianinazzi-Pearson V."/>
            <person name="Gilbert B."/>
            <person name="Handa Y."/>
            <person name="Hijri M."/>
            <person name="Kaul R."/>
            <person name="Kawaguchi M."/>
            <person name="Krajinski F."/>
            <person name="Lammers P."/>
            <person name="Lapierre D."/>
            <person name="Masclaux F.G."/>
            <person name="Murat C."/>
            <person name="Morin E."/>
            <person name="Ndikumana S."/>
            <person name="Pagni M."/>
            <person name="Petitpierre D."/>
            <person name="Requena N."/>
            <person name="Rosikiewicz P."/>
            <person name="Riley R."/>
            <person name="Saito K."/>
            <person name="San Clemente H."/>
            <person name="Shapiro H."/>
            <person name="van Tuinen D."/>
            <person name="Becard G."/>
            <person name="Bonfante P."/>
            <person name="Paszkowski U."/>
            <person name="Shachar-Hill Y."/>
            <person name="Young J.P."/>
            <person name="Sanders I.R."/>
            <person name="Henrissat B."/>
            <person name="Rensing S.A."/>
            <person name="Grigoriev I.V."/>
            <person name="Corradi N."/>
            <person name="Roux C."/>
            <person name="Martin F."/>
        </authorList>
    </citation>
    <scope>NUCLEOTIDE SEQUENCE</scope>
    <source>
        <strain evidence="2">DAOM 197198</strain>
    </source>
</reference>
<dbReference type="GO" id="GO:0003676">
    <property type="term" value="F:nucleic acid binding"/>
    <property type="evidence" value="ECO:0007669"/>
    <property type="project" value="InterPro"/>
</dbReference>
<dbReference type="InterPro" id="IPR038717">
    <property type="entry name" value="Tc1-like_DDE_dom"/>
</dbReference>
<dbReference type="EMBL" id="KI282023">
    <property type="protein sequence ID" value="ESA15422.1"/>
    <property type="molecule type" value="Genomic_DNA"/>
</dbReference>
<evidence type="ECO:0000259" key="1">
    <source>
        <dbReference type="Pfam" id="PF13358"/>
    </source>
</evidence>
<dbReference type="PANTHER" id="PTHR46564:SF1">
    <property type="entry name" value="TRANSPOSASE"/>
    <property type="match status" value="1"/>
</dbReference>
<dbReference type="eggNOG" id="ENOG502S808">
    <property type="taxonomic scope" value="Eukaryota"/>
</dbReference>
<protein>
    <recommendedName>
        <fullName evidence="1">Tc1-like transposase DDE domain-containing protein</fullName>
    </recommendedName>
</protein>
<evidence type="ECO:0000313" key="2">
    <source>
        <dbReference type="EMBL" id="ESA15422.1"/>
    </source>
</evidence>
<dbReference type="Pfam" id="PF13358">
    <property type="entry name" value="DDE_3"/>
    <property type="match status" value="1"/>
</dbReference>
<organism evidence="2">
    <name type="scientific">Rhizophagus irregularis (strain DAOM 181602 / DAOM 197198 / MUCL 43194)</name>
    <name type="common">Arbuscular mycorrhizal fungus</name>
    <name type="synonym">Glomus intraradices</name>
    <dbReference type="NCBI Taxonomy" id="747089"/>
    <lineage>
        <taxon>Eukaryota</taxon>
        <taxon>Fungi</taxon>
        <taxon>Fungi incertae sedis</taxon>
        <taxon>Mucoromycota</taxon>
        <taxon>Glomeromycotina</taxon>
        <taxon>Glomeromycetes</taxon>
        <taxon>Glomerales</taxon>
        <taxon>Glomeraceae</taxon>
        <taxon>Rhizophagus</taxon>
    </lineage>
</organism>
<dbReference type="Gene3D" id="3.30.420.10">
    <property type="entry name" value="Ribonuclease H-like superfamily/Ribonuclease H"/>
    <property type="match status" value="1"/>
</dbReference>
<proteinExistence type="predicted"/>
<dbReference type="VEuPathDB" id="FungiDB:RhiirFUN_006729"/>
<feature type="domain" description="Tc1-like transposase DDE" evidence="1">
    <location>
        <begin position="65"/>
        <end position="102"/>
    </location>
</feature>
<sequence length="243" mass="27613">MKNVKVEKSIVFVRGKQYTILPALTLDGFIAADFIEGSCNKERFQTFILTQVLPQMNEYPNKNKSIEQMGCKVLYLPPYSPDYNPIETTFSGIKSWLKRYRIFVESCTDPKYPFILAFPHVTPDMAKIILLIEQKNITKKCDDINFYLRPIISIPNSFNKISGLISAICDTVISSSSNFCKKFVYLLSPYCLSSSSKNSFIDEIFDGCDNVNGNEYDGKSCDVIVDVVMDMAAIHNIRISIRL</sequence>
<name>U9U6V7_RHIID</name>